<sequence length="525" mass="59812">MNQPSIHSSSVIPTWVDASLLKGMLRGIERESLRMQSNGFLSQKNHPEALGSALTHPHITTDYSEALMEFITTPKTTIAAALDELRDIHSIVHQQLEEGERLWPLSMPCMLDDNEENIRLAQYGTSNIGRFKTLYRHGLGVRYGRRMQTISGVHYNLSFPDQLFAVLQQHETKPELKQLSLQDYRSHRYFGLIRNFIRLIPLVMYMLGASPSVCRCFLTGREHHLQPLVKGTLYLPEATALRMGRLGYQNSAQKELGIHYNDLHDYLDGLQKAVHTPYPEFTDLGLNDEQGEPIQINDHVLQIENEYYSLVRPKQVPQAGETPSQALKNRGVGYVELRAVDVNPYSAIGIDEISAGFLESLALYCLLNDSPDLFVEEQEQIDHNQTEVVNRGRAVDAKIVEGETIVSLHDWAQRHLNAIQDCATLLDQMDDSQLYSEAIQVMQQRLDHVENTLSAHVIKDTLDNGGTWSFGSIMAQQHVNRYEQHQLGAEREQYFAELAQTSLQKQAQLEQDNDISFEQYLAQYR</sequence>
<accession>A0ABN0JR84</accession>
<comment type="catalytic activity">
    <reaction evidence="7 8 9">
        <text>L-cysteine + L-glutamate + ATP = gamma-L-glutamyl-L-cysteine + ADP + phosphate + H(+)</text>
        <dbReference type="Rhea" id="RHEA:13285"/>
        <dbReference type="ChEBI" id="CHEBI:15378"/>
        <dbReference type="ChEBI" id="CHEBI:29985"/>
        <dbReference type="ChEBI" id="CHEBI:30616"/>
        <dbReference type="ChEBI" id="CHEBI:35235"/>
        <dbReference type="ChEBI" id="CHEBI:43474"/>
        <dbReference type="ChEBI" id="CHEBI:58173"/>
        <dbReference type="ChEBI" id="CHEBI:456216"/>
        <dbReference type="EC" id="6.3.2.2"/>
    </reaction>
</comment>
<dbReference type="PANTHER" id="PTHR38761:SF1">
    <property type="entry name" value="GLUTAMATE--CYSTEINE LIGASE"/>
    <property type="match status" value="1"/>
</dbReference>
<comment type="caution">
    <text evidence="11">The sequence shown here is derived from an EMBL/GenBank/DDBJ whole genome shotgun (WGS) entry which is preliminary data.</text>
</comment>
<keyword evidence="4 8" id="KW-0317">Glutathione biosynthesis</keyword>
<dbReference type="EMBL" id="APOJ01000016">
    <property type="protein sequence ID" value="ENU27840.1"/>
    <property type="molecule type" value="Genomic_DNA"/>
</dbReference>
<gene>
    <name evidence="8" type="primary">gshA</name>
    <name evidence="11" type="ORF">F992_00668</name>
</gene>
<name>A0ABN0JR84_9GAMM</name>
<evidence type="ECO:0000256" key="5">
    <source>
        <dbReference type="ARBA" id="ARBA00022741"/>
    </source>
</evidence>
<reference evidence="12" key="1">
    <citation type="submission" date="2013-02" db="EMBL/GenBank/DDBJ databases">
        <title>The Genome Sequence of Acinetobacter sp. NIPH 236.</title>
        <authorList>
            <consortium name="The Broad Institute Genome Sequencing Platform"/>
            <consortium name="The Broad Institute Genome Sequencing Center for Infectious Disease"/>
            <person name="Cerqueira G."/>
            <person name="Feldgarden M."/>
            <person name="Courvalin P."/>
            <person name="Perichon B."/>
            <person name="Grillot-Courvalin C."/>
            <person name="Clermont D."/>
            <person name="Rocha E."/>
            <person name="Yoon E.-J."/>
            <person name="Nemec A."/>
            <person name="Walker B."/>
            <person name="Young S.K."/>
            <person name="Zeng Q."/>
            <person name="Gargeya S."/>
            <person name="Fitzgerald M."/>
            <person name="Haas B."/>
            <person name="Abouelleil A."/>
            <person name="Alvarado L."/>
            <person name="Arachchi H.M."/>
            <person name="Berlin A.M."/>
            <person name="Chapman S.B."/>
            <person name="Dewar J."/>
            <person name="Goldberg J."/>
            <person name="Griggs A."/>
            <person name="Gujja S."/>
            <person name="Hansen M."/>
            <person name="Howarth C."/>
            <person name="Imamovic A."/>
            <person name="Larimer J."/>
            <person name="McCowan C."/>
            <person name="Murphy C."/>
            <person name="Neiman D."/>
            <person name="Pearson M."/>
            <person name="Priest M."/>
            <person name="Roberts A."/>
            <person name="Saif S."/>
            <person name="Shea T."/>
            <person name="Sisk P."/>
            <person name="Sykes S."/>
            <person name="Wortman J."/>
            <person name="Nusbaum C."/>
            <person name="Birren B."/>
        </authorList>
    </citation>
    <scope>NUCLEOTIDE SEQUENCE [LARGE SCALE GENOMIC DNA]</scope>
    <source>
        <strain evidence="12">NIPH 236</strain>
    </source>
</reference>
<dbReference type="InterPro" id="IPR006334">
    <property type="entry name" value="Glut_cys_ligase"/>
</dbReference>
<dbReference type="InterPro" id="IPR014746">
    <property type="entry name" value="Gln_synth/guanido_kin_cat_dom"/>
</dbReference>
<dbReference type="Pfam" id="PF04262">
    <property type="entry name" value="Glu_cys_ligase"/>
    <property type="match status" value="1"/>
</dbReference>
<dbReference type="InterPro" id="IPR007370">
    <property type="entry name" value="Glu_cys_ligase"/>
</dbReference>
<dbReference type="Gene3D" id="3.30.590.20">
    <property type="match status" value="1"/>
</dbReference>
<evidence type="ECO:0000256" key="4">
    <source>
        <dbReference type="ARBA" id="ARBA00022684"/>
    </source>
</evidence>
<dbReference type="RefSeq" id="WP_004659811.1">
    <property type="nucleotide sequence ID" value="NZ_BMDV01000003.1"/>
</dbReference>
<comment type="similarity">
    <text evidence="2 8">Belongs to the glutamate--cysteine ligase type 1 family. Type 1 subfamily.</text>
</comment>
<dbReference type="PANTHER" id="PTHR38761">
    <property type="entry name" value="GLUTAMATE--CYSTEINE LIGASE"/>
    <property type="match status" value="1"/>
</dbReference>
<evidence type="ECO:0000256" key="8">
    <source>
        <dbReference type="HAMAP-Rule" id="MF_00578"/>
    </source>
</evidence>
<dbReference type="SUPFAM" id="SSF55931">
    <property type="entry name" value="Glutamine synthetase/guanido kinase"/>
    <property type="match status" value="1"/>
</dbReference>
<evidence type="ECO:0000313" key="12">
    <source>
        <dbReference type="Proteomes" id="UP000013190"/>
    </source>
</evidence>
<evidence type="ECO:0000256" key="1">
    <source>
        <dbReference type="ARBA" id="ARBA00005006"/>
    </source>
</evidence>
<evidence type="ECO:0000256" key="9">
    <source>
        <dbReference type="RuleBase" id="RU004391"/>
    </source>
</evidence>
<evidence type="ECO:0000313" key="11">
    <source>
        <dbReference type="EMBL" id="ENU27840.1"/>
    </source>
</evidence>
<keyword evidence="12" id="KW-1185">Reference proteome</keyword>
<dbReference type="NCBIfam" id="TIGR01434">
    <property type="entry name" value="glu_cys_ligase"/>
    <property type="match status" value="1"/>
</dbReference>
<dbReference type="Proteomes" id="UP000013190">
    <property type="component" value="Unassembled WGS sequence"/>
</dbReference>
<dbReference type="GeneID" id="92834093"/>
<evidence type="ECO:0000256" key="7">
    <source>
        <dbReference type="ARBA" id="ARBA00048819"/>
    </source>
</evidence>
<feature type="domain" description="Glutamate--cysteine ligase" evidence="10">
    <location>
        <begin position="18"/>
        <end position="388"/>
    </location>
</feature>
<keyword evidence="3 8" id="KW-0436">Ligase</keyword>
<reference evidence="11 12" key="2">
    <citation type="journal article" date="2016" name="Int. J. Syst. Evol. Microbiol.">
        <title>Taxonomy of haemolytic and/or proteolytic strains of the genus Acinetobacter with the proposal of Acinetobacter courvalinii sp. nov. (genomic species 14 sensu Bouvet &amp; Jeanjean), Acinetobacter dispersus sp. nov. (genomic species 17), Acinetobacter modestus sp. nov., Acinetobacter proteolyticus sp. nov. and Acinetobacter vivianii sp. nov.</title>
        <authorList>
            <person name="Nemec A."/>
            <person name="Radolfova-Krizova L."/>
            <person name="Maixnerova M."/>
            <person name="Vrestiakova E."/>
            <person name="Jezek P."/>
            <person name="Sedo O."/>
        </authorList>
    </citation>
    <scope>NUCLEOTIDE SEQUENCE [LARGE SCALE GENOMIC DNA]</scope>
    <source>
        <strain evidence="11 12">NIPH 236</strain>
    </source>
</reference>
<keyword evidence="6 8" id="KW-0067">ATP-binding</keyword>
<dbReference type="HAMAP" id="MF_00578">
    <property type="entry name" value="Glu_cys_ligase"/>
    <property type="match status" value="1"/>
</dbReference>
<evidence type="ECO:0000256" key="2">
    <source>
        <dbReference type="ARBA" id="ARBA00008772"/>
    </source>
</evidence>
<keyword evidence="5 8" id="KW-0547">Nucleotide-binding</keyword>
<evidence type="ECO:0000259" key="10">
    <source>
        <dbReference type="Pfam" id="PF04262"/>
    </source>
</evidence>
<dbReference type="EC" id="6.3.2.2" evidence="8"/>
<comment type="pathway">
    <text evidence="1 8 9">Sulfur metabolism; glutathione biosynthesis; glutathione from L-cysteine and L-glutamate: step 1/2.</text>
</comment>
<proteinExistence type="inferred from homology"/>
<organism evidence="11 12">
    <name type="scientific">Acinetobacter modestus</name>
    <dbReference type="NCBI Taxonomy" id="1776740"/>
    <lineage>
        <taxon>Bacteria</taxon>
        <taxon>Pseudomonadati</taxon>
        <taxon>Pseudomonadota</taxon>
        <taxon>Gammaproteobacteria</taxon>
        <taxon>Moraxellales</taxon>
        <taxon>Moraxellaceae</taxon>
        <taxon>Acinetobacter</taxon>
    </lineage>
</organism>
<evidence type="ECO:0000256" key="6">
    <source>
        <dbReference type="ARBA" id="ARBA00022840"/>
    </source>
</evidence>
<dbReference type="GO" id="GO:0016874">
    <property type="term" value="F:ligase activity"/>
    <property type="evidence" value="ECO:0007669"/>
    <property type="project" value="UniProtKB-KW"/>
</dbReference>
<protein>
    <recommendedName>
        <fullName evidence="8">Glutamate--cysteine ligase</fullName>
        <ecNumber evidence="8">6.3.2.2</ecNumber>
    </recommendedName>
    <alternativeName>
        <fullName evidence="8">Gamma-ECS</fullName>
        <shortName evidence="8">GCS</shortName>
    </alternativeName>
    <alternativeName>
        <fullName evidence="8">Gamma-glutamylcysteine synthetase</fullName>
    </alternativeName>
</protein>
<evidence type="ECO:0000256" key="3">
    <source>
        <dbReference type="ARBA" id="ARBA00022598"/>
    </source>
</evidence>